<dbReference type="Proteomes" id="UP000704712">
    <property type="component" value="Unassembled WGS sequence"/>
</dbReference>
<sequence>MNEKYRIQRKHLEPATLREAVDVHLRIEDANSKLDENTLCILVKEKSLEQERVYQLMAKRRHPRALCATLENPISANQSKPRTGCFHFGKAHRFSLCPDLDEPSAKETILVERKTKRHAPSTTNMENCPTLGITEHWSCADSGSYMNIIARKHFDLLCEQDLADVLAELDAPISSRADGSSLNTATARVECKDTKRCLIVESDEDEFIIGKLLLAEMVIGVDRQLKDLVSRTVEDDKRCGDPKGIPSCNPAVGGIVVNVVDALVRDAMNRGGIDAYTTSRLYE</sequence>
<name>A0A8S9TLQ4_PHYIN</name>
<organism evidence="1 2">
    <name type="scientific">Phytophthora infestans</name>
    <name type="common">Potato late blight agent</name>
    <name type="synonym">Botrytis infestans</name>
    <dbReference type="NCBI Taxonomy" id="4787"/>
    <lineage>
        <taxon>Eukaryota</taxon>
        <taxon>Sar</taxon>
        <taxon>Stramenopiles</taxon>
        <taxon>Oomycota</taxon>
        <taxon>Peronosporomycetes</taxon>
        <taxon>Peronosporales</taxon>
        <taxon>Peronosporaceae</taxon>
        <taxon>Phytophthora</taxon>
    </lineage>
</organism>
<protein>
    <submittedName>
        <fullName evidence="1">Uncharacterized protein</fullName>
    </submittedName>
</protein>
<dbReference type="EMBL" id="JAACNO010003086">
    <property type="protein sequence ID" value="KAF4128592.1"/>
    <property type="molecule type" value="Genomic_DNA"/>
</dbReference>
<proteinExistence type="predicted"/>
<gene>
    <name evidence="1" type="ORF">GN958_ATG22214</name>
</gene>
<evidence type="ECO:0000313" key="1">
    <source>
        <dbReference type="EMBL" id="KAF4128592.1"/>
    </source>
</evidence>
<accession>A0A8S9TLQ4</accession>
<feature type="non-terminal residue" evidence="1">
    <location>
        <position position="1"/>
    </location>
</feature>
<evidence type="ECO:0000313" key="2">
    <source>
        <dbReference type="Proteomes" id="UP000704712"/>
    </source>
</evidence>
<reference evidence="1" key="1">
    <citation type="submission" date="2020-03" db="EMBL/GenBank/DDBJ databases">
        <title>Hybrid Assembly of Korean Phytophthora infestans isolates.</title>
        <authorList>
            <person name="Prokchorchik M."/>
            <person name="Lee Y."/>
            <person name="Seo J."/>
            <person name="Cho J.-H."/>
            <person name="Park Y.-E."/>
            <person name="Jang D.-C."/>
            <person name="Im J.-S."/>
            <person name="Choi J.-G."/>
            <person name="Park H.-J."/>
            <person name="Lee G.-B."/>
            <person name="Lee Y.-G."/>
            <person name="Hong S.-Y."/>
            <person name="Cho K."/>
            <person name="Sohn K.H."/>
        </authorList>
    </citation>
    <scope>NUCLEOTIDE SEQUENCE</scope>
    <source>
        <strain evidence="1">KR_2_A2</strain>
    </source>
</reference>
<comment type="caution">
    <text evidence="1">The sequence shown here is derived from an EMBL/GenBank/DDBJ whole genome shotgun (WGS) entry which is preliminary data.</text>
</comment>
<dbReference type="AlphaFoldDB" id="A0A8S9TLQ4"/>